<evidence type="ECO:0000313" key="5">
    <source>
        <dbReference type="EMBL" id="TPW32014.1"/>
    </source>
</evidence>
<dbReference type="Proteomes" id="UP000320314">
    <property type="component" value="Unassembled WGS sequence"/>
</dbReference>
<dbReference type="OrthoDB" id="9761969at2"/>
<feature type="domain" description="Nudix hydrolase" evidence="4">
    <location>
        <begin position="10"/>
        <end position="140"/>
    </location>
</feature>
<accession>A0A506UFV1</accession>
<dbReference type="Pfam" id="PF00293">
    <property type="entry name" value="NUDIX"/>
    <property type="match status" value="1"/>
</dbReference>
<comment type="caution">
    <text evidence="5">The sequence shown here is derived from an EMBL/GenBank/DDBJ whole genome shotgun (WGS) entry which is preliminary data.</text>
</comment>
<dbReference type="InterPro" id="IPR015797">
    <property type="entry name" value="NUDIX_hydrolase-like_dom_sf"/>
</dbReference>
<dbReference type="InterPro" id="IPR020084">
    <property type="entry name" value="NUDIX_hydrolase_CS"/>
</dbReference>
<evidence type="ECO:0000256" key="2">
    <source>
        <dbReference type="ARBA" id="ARBA00022801"/>
    </source>
</evidence>
<protein>
    <submittedName>
        <fullName evidence="5">NUDIX domain-containing protein</fullName>
    </submittedName>
</protein>
<dbReference type="PROSITE" id="PS00893">
    <property type="entry name" value="NUDIX_BOX"/>
    <property type="match status" value="1"/>
</dbReference>
<evidence type="ECO:0000313" key="6">
    <source>
        <dbReference type="Proteomes" id="UP000320314"/>
    </source>
</evidence>
<proteinExistence type="inferred from homology"/>
<dbReference type="SUPFAM" id="SSF55811">
    <property type="entry name" value="Nudix"/>
    <property type="match status" value="1"/>
</dbReference>
<comment type="similarity">
    <text evidence="3">Belongs to the Nudix hydrolase family.</text>
</comment>
<dbReference type="PANTHER" id="PTHR43736:SF1">
    <property type="entry name" value="DIHYDRONEOPTERIN TRIPHOSPHATE DIPHOSPHATASE"/>
    <property type="match status" value="1"/>
</dbReference>
<keyword evidence="6" id="KW-1185">Reference proteome</keyword>
<organism evidence="5 6">
    <name type="scientific">Pararhizobium mangrovi</name>
    <dbReference type="NCBI Taxonomy" id="2590452"/>
    <lineage>
        <taxon>Bacteria</taxon>
        <taxon>Pseudomonadati</taxon>
        <taxon>Pseudomonadota</taxon>
        <taxon>Alphaproteobacteria</taxon>
        <taxon>Hyphomicrobiales</taxon>
        <taxon>Rhizobiaceae</taxon>
        <taxon>Rhizobium/Agrobacterium group</taxon>
        <taxon>Pararhizobium</taxon>
    </lineage>
</organism>
<keyword evidence="2 3" id="KW-0378">Hydrolase</keyword>
<evidence type="ECO:0000256" key="1">
    <source>
        <dbReference type="ARBA" id="ARBA00001946"/>
    </source>
</evidence>
<dbReference type="EMBL" id="VHLH01000002">
    <property type="protein sequence ID" value="TPW32014.1"/>
    <property type="molecule type" value="Genomic_DNA"/>
</dbReference>
<dbReference type="RefSeq" id="WP_141165370.1">
    <property type="nucleotide sequence ID" value="NZ_VHLH01000002.1"/>
</dbReference>
<name>A0A506UFV1_9HYPH</name>
<dbReference type="InterPro" id="IPR020476">
    <property type="entry name" value="Nudix_hydrolase"/>
</dbReference>
<dbReference type="PRINTS" id="PR00502">
    <property type="entry name" value="NUDIXFAMILY"/>
</dbReference>
<reference evidence="5 6" key="1">
    <citation type="submission" date="2019-06" db="EMBL/GenBank/DDBJ databases">
        <authorList>
            <person name="Li M."/>
        </authorList>
    </citation>
    <scope>NUCLEOTIDE SEQUENCE [LARGE SCALE GENOMIC DNA]</scope>
    <source>
        <strain evidence="5 6">BGMRC6574</strain>
    </source>
</reference>
<dbReference type="GO" id="GO:0016787">
    <property type="term" value="F:hydrolase activity"/>
    <property type="evidence" value="ECO:0007669"/>
    <property type="project" value="UniProtKB-KW"/>
</dbReference>
<dbReference type="AlphaFoldDB" id="A0A506UFV1"/>
<evidence type="ECO:0000259" key="4">
    <source>
        <dbReference type="PROSITE" id="PS51462"/>
    </source>
</evidence>
<comment type="cofactor">
    <cofactor evidence="1">
        <name>Mg(2+)</name>
        <dbReference type="ChEBI" id="CHEBI:18420"/>
    </cofactor>
</comment>
<dbReference type="PROSITE" id="PS51462">
    <property type="entry name" value="NUDIX"/>
    <property type="match status" value="1"/>
</dbReference>
<dbReference type="Gene3D" id="3.90.79.10">
    <property type="entry name" value="Nucleoside Triphosphate Pyrophosphohydrolase"/>
    <property type="match status" value="1"/>
</dbReference>
<sequence>MSDPSDASAKPLEAVSAIVRRGDRFLLVERGRPPIQGQHAFAGGRVEPGETREQAVLRELREETGLVGRDPVAYAEYDIAPSPDDPAGHRFHLTVFRVTVDDEDEARAEDDAAALGWYTAAQSKDLEMPESVHACIAALDGER</sequence>
<gene>
    <name evidence="5" type="ORF">FJU11_02160</name>
</gene>
<dbReference type="InterPro" id="IPR000086">
    <property type="entry name" value="NUDIX_hydrolase_dom"/>
</dbReference>
<dbReference type="PANTHER" id="PTHR43736">
    <property type="entry name" value="ADP-RIBOSE PYROPHOSPHATASE"/>
    <property type="match status" value="1"/>
</dbReference>
<evidence type="ECO:0000256" key="3">
    <source>
        <dbReference type="RuleBase" id="RU003476"/>
    </source>
</evidence>